<keyword evidence="5" id="KW-1185">Reference proteome</keyword>
<organism evidence="4 5">
    <name type="scientific">Luteolibacter yonseiensis</name>
    <dbReference type="NCBI Taxonomy" id="1144680"/>
    <lineage>
        <taxon>Bacteria</taxon>
        <taxon>Pseudomonadati</taxon>
        <taxon>Verrucomicrobiota</taxon>
        <taxon>Verrucomicrobiia</taxon>
        <taxon>Verrucomicrobiales</taxon>
        <taxon>Verrucomicrobiaceae</taxon>
        <taxon>Luteolibacter</taxon>
    </lineage>
</organism>
<name>A0A934VAE0_9BACT</name>
<accession>A0A934VAE0</accession>
<dbReference type="AlphaFoldDB" id="A0A934VAE0"/>
<keyword evidence="2" id="KW-0472">Membrane</keyword>
<feature type="compositionally biased region" description="Pro residues" evidence="1">
    <location>
        <begin position="11"/>
        <end position="28"/>
    </location>
</feature>
<dbReference type="PROSITE" id="PS50234">
    <property type="entry name" value="VWFA"/>
    <property type="match status" value="1"/>
</dbReference>
<evidence type="ECO:0000256" key="2">
    <source>
        <dbReference type="SAM" id="Phobius"/>
    </source>
</evidence>
<evidence type="ECO:0000259" key="3">
    <source>
        <dbReference type="PROSITE" id="PS50234"/>
    </source>
</evidence>
<gene>
    <name evidence="4" type="ORF">JIN84_01430</name>
</gene>
<evidence type="ECO:0000313" key="5">
    <source>
        <dbReference type="Proteomes" id="UP000600139"/>
    </source>
</evidence>
<dbReference type="Proteomes" id="UP000600139">
    <property type="component" value="Unassembled WGS sequence"/>
</dbReference>
<comment type="caution">
    <text evidence="4">The sequence shown here is derived from an EMBL/GenBank/DDBJ whole genome shotgun (WGS) entry which is preliminary data.</text>
</comment>
<keyword evidence="2" id="KW-0812">Transmembrane</keyword>
<dbReference type="Gene3D" id="3.40.50.410">
    <property type="entry name" value="von Willebrand factor, type A domain"/>
    <property type="match status" value="1"/>
</dbReference>
<proteinExistence type="predicted"/>
<dbReference type="InterPro" id="IPR036465">
    <property type="entry name" value="vWFA_dom_sf"/>
</dbReference>
<keyword evidence="2" id="KW-1133">Transmembrane helix</keyword>
<reference evidence="4" key="1">
    <citation type="submission" date="2021-01" db="EMBL/GenBank/DDBJ databases">
        <title>Modified the classification status of verrucomicrobia.</title>
        <authorList>
            <person name="Feng X."/>
        </authorList>
    </citation>
    <scope>NUCLEOTIDE SEQUENCE</scope>
    <source>
        <strain evidence="4">JCM 18052</strain>
    </source>
</reference>
<dbReference type="InterPro" id="IPR002035">
    <property type="entry name" value="VWF_A"/>
</dbReference>
<evidence type="ECO:0000313" key="4">
    <source>
        <dbReference type="EMBL" id="MBK1814269.1"/>
    </source>
</evidence>
<dbReference type="EMBL" id="JAENIK010000002">
    <property type="protein sequence ID" value="MBK1814269.1"/>
    <property type="molecule type" value="Genomic_DNA"/>
</dbReference>
<feature type="region of interest" description="Disordered" evidence="1">
    <location>
        <begin position="1"/>
        <end position="29"/>
    </location>
</feature>
<feature type="domain" description="VWFA" evidence="3">
    <location>
        <begin position="191"/>
        <end position="397"/>
    </location>
</feature>
<dbReference type="SUPFAM" id="SSF53300">
    <property type="entry name" value="vWA-like"/>
    <property type="match status" value="1"/>
</dbReference>
<sequence length="397" mass="42367">MKHTNKAGPIAVPPRSAPRPPGQAPPARPMKASEGIIWWKPGGASLWIAIGMHALLLIVAMLCVRSIRETPEARVDFVARGKGDDDGGGGGRTYSIVKQKQTAVFSKASAPRVAALDVKSNVVLPLPEDGAGITHLPAVGFSSLSGGLGGSGHGGGKGAGVGNGFGPGIGNGGGLALPTARFFDLEVKAKRIAYVIDFSKSMKGKRQQLMRTELVKSIGQLDPTQDYQLIFFAGPVWLGGSVVRMADDQKSAVVIDNQGTEHRWTSINIGNWEMSGRRQQAPWLRAGAENIRQSIETVRKTELEFGTYWKPAIELALGMQPAPEVIYFMTDGIVSKKVYETIDELSRTARRRSTVINTISMMEPDAADAMRALAKQSGGAFTQISADGTSVVSNFKN</sequence>
<feature type="transmembrane region" description="Helical" evidence="2">
    <location>
        <begin position="44"/>
        <end position="64"/>
    </location>
</feature>
<protein>
    <submittedName>
        <fullName evidence="4">VWA domain-containing protein</fullName>
    </submittedName>
</protein>
<evidence type="ECO:0000256" key="1">
    <source>
        <dbReference type="SAM" id="MobiDB-lite"/>
    </source>
</evidence>